<evidence type="ECO:0000256" key="1">
    <source>
        <dbReference type="ARBA" id="ARBA00003807"/>
    </source>
</evidence>
<evidence type="ECO:0000256" key="3">
    <source>
        <dbReference type="ARBA" id="ARBA00007289"/>
    </source>
</evidence>
<evidence type="ECO:0000256" key="2">
    <source>
        <dbReference type="ARBA" id="ARBA00004496"/>
    </source>
</evidence>
<dbReference type="OrthoDB" id="5424991at2759"/>
<dbReference type="GO" id="GO:0031083">
    <property type="term" value="C:BLOC-1 complex"/>
    <property type="evidence" value="ECO:0007669"/>
    <property type="project" value="InterPro"/>
</dbReference>
<proteinExistence type="inferred from homology"/>
<comment type="subcellular location">
    <subcellularLocation>
        <location evidence="2">Cytoplasm</location>
    </subcellularLocation>
</comment>
<accession>A0A061AMR4</accession>
<keyword evidence="5" id="KW-0963">Cytoplasm</keyword>
<dbReference type="PANTHER" id="PTHR39145:SF1">
    <property type="entry name" value="BIOGENESIS OF LYSOSOME-RELATED ORGANELLES COMPLEX 1 SUBUNIT CNL1"/>
    <property type="match status" value="1"/>
</dbReference>
<comment type="similarity">
    <text evidence="3">Belongs to the BLOC1S4 family.</text>
</comment>
<evidence type="ECO:0000256" key="6">
    <source>
        <dbReference type="ARBA" id="ARBA00029995"/>
    </source>
</evidence>
<evidence type="ECO:0000256" key="8">
    <source>
        <dbReference type="SAM" id="MobiDB-lite"/>
    </source>
</evidence>
<dbReference type="PhylomeDB" id="A0A061AMR4"/>
<reference evidence="9" key="1">
    <citation type="journal article" date="2014" name="Genome Announc.">
        <title>Genome sequence of the yeast Cyberlindnera fabianii (Hansenula fabianii).</title>
        <authorList>
            <person name="Freel K.C."/>
            <person name="Sarilar V."/>
            <person name="Neuveglise C."/>
            <person name="Devillers H."/>
            <person name="Friedrich A."/>
            <person name="Schacherer J."/>
        </authorList>
    </citation>
    <scope>NUCLEOTIDE SEQUENCE</scope>
    <source>
        <strain evidence="9">YJS4271</strain>
    </source>
</reference>
<name>A0A061AMR4_CYBFA</name>
<evidence type="ECO:0000256" key="5">
    <source>
        <dbReference type="ARBA" id="ARBA00022490"/>
    </source>
</evidence>
<feature type="compositionally biased region" description="Acidic residues" evidence="8">
    <location>
        <begin position="56"/>
        <end position="74"/>
    </location>
</feature>
<evidence type="ECO:0000256" key="4">
    <source>
        <dbReference type="ARBA" id="ARBA00014971"/>
    </source>
</evidence>
<dbReference type="EMBL" id="LK052887">
    <property type="protein sequence ID" value="CDR38890.1"/>
    <property type="molecule type" value="Genomic_DNA"/>
</dbReference>
<feature type="coiled-coil region" evidence="7">
    <location>
        <begin position="124"/>
        <end position="161"/>
    </location>
</feature>
<dbReference type="GO" id="GO:0005737">
    <property type="term" value="C:cytoplasm"/>
    <property type="evidence" value="ECO:0007669"/>
    <property type="project" value="UniProtKB-SubCell"/>
</dbReference>
<gene>
    <name evidence="9" type="ORF">CYFA0S_02e07998g</name>
</gene>
<dbReference type="AlphaFoldDB" id="A0A061AMR4"/>
<keyword evidence="7" id="KW-0175">Coiled coil</keyword>
<dbReference type="GO" id="GO:0007032">
    <property type="term" value="P:endosome organization"/>
    <property type="evidence" value="ECO:0007669"/>
    <property type="project" value="TreeGrafter"/>
</dbReference>
<protein>
    <recommendedName>
        <fullName evidence="4">Biogenesis of lysosome-related organelles complex 1 subunit CNL1</fullName>
    </recommendedName>
    <alternativeName>
        <fullName evidence="6">CNO-like protein 1</fullName>
    </alternativeName>
</protein>
<comment type="function">
    <text evidence="1">Component of the biogenesis of lysosome-related organelles complex-1 (BLOC-1), a complex that is involved in endosomal cargo sorting.</text>
</comment>
<sequence>MSTPTKSGHQRVLSAESLPSIAASGLSIQSSHDTGHSRLGSESIEEYHRYNNNNDNDNEDYESEDDEEDDDIYEPEAPSTYDEEEDDPLGVKKLALSFDYLMYRICTKMEAIAEKTELAVCEKEAEVNQQLVDAENSMERLRELMKACDDIEMEFAKLEQIGMFVQEFKDRIDSLEKYYKA</sequence>
<dbReference type="InterPro" id="IPR034455">
    <property type="entry name" value="CNL1"/>
</dbReference>
<feature type="region of interest" description="Disordered" evidence="8">
    <location>
        <begin position="24"/>
        <end position="88"/>
    </location>
</feature>
<evidence type="ECO:0000313" key="9">
    <source>
        <dbReference type="EMBL" id="CDR38890.1"/>
    </source>
</evidence>
<evidence type="ECO:0000256" key="7">
    <source>
        <dbReference type="SAM" id="Coils"/>
    </source>
</evidence>
<dbReference type="PANTHER" id="PTHR39145">
    <property type="entry name" value="BIOGENESIS OF LYSOSOME-RELATED ORGANELLES COMPLEX 1 SUBUNIT CNL1"/>
    <property type="match status" value="1"/>
</dbReference>
<organism evidence="9">
    <name type="scientific">Cyberlindnera fabianii</name>
    <name type="common">Yeast</name>
    <name type="synonym">Hansenula fabianii</name>
    <dbReference type="NCBI Taxonomy" id="36022"/>
    <lineage>
        <taxon>Eukaryota</taxon>
        <taxon>Fungi</taxon>
        <taxon>Dikarya</taxon>
        <taxon>Ascomycota</taxon>
        <taxon>Saccharomycotina</taxon>
        <taxon>Saccharomycetes</taxon>
        <taxon>Phaffomycetales</taxon>
        <taxon>Phaffomycetaceae</taxon>
        <taxon>Cyberlindnera</taxon>
    </lineage>
</organism>